<gene>
    <name evidence="1" type="ORF">GBA63_06805</name>
</gene>
<organism evidence="1 2">
    <name type="scientific">Rubrobacter tropicus</name>
    <dbReference type="NCBI Taxonomy" id="2653851"/>
    <lineage>
        <taxon>Bacteria</taxon>
        <taxon>Bacillati</taxon>
        <taxon>Actinomycetota</taxon>
        <taxon>Rubrobacteria</taxon>
        <taxon>Rubrobacterales</taxon>
        <taxon>Rubrobacteraceae</taxon>
        <taxon>Rubrobacter</taxon>
    </lineage>
</organism>
<dbReference type="Gene3D" id="3.40.630.30">
    <property type="match status" value="1"/>
</dbReference>
<dbReference type="AlphaFoldDB" id="A0A6G8Q7G9"/>
<keyword evidence="2" id="KW-1185">Reference proteome</keyword>
<dbReference type="InterPro" id="IPR016181">
    <property type="entry name" value="Acyl_CoA_acyltransferase"/>
</dbReference>
<proteinExistence type="predicted"/>
<accession>A0A6G8Q7G9</accession>
<reference evidence="1 2" key="1">
    <citation type="submission" date="2019-10" db="EMBL/GenBank/DDBJ databases">
        <title>Rubrobacter sp nov SCSIO 52090 isolated from a deep-sea sediment in the South China Sea.</title>
        <authorList>
            <person name="Chen R.W."/>
        </authorList>
    </citation>
    <scope>NUCLEOTIDE SEQUENCE [LARGE SCALE GENOMIC DNA]</scope>
    <source>
        <strain evidence="1 2">SCSIO 52909</strain>
    </source>
</reference>
<dbReference type="EMBL" id="CP045119">
    <property type="protein sequence ID" value="QIN82392.1"/>
    <property type="molecule type" value="Genomic_DNA"/>
</dbReference>
<evidence type="ECO:0008006" key="3">
    <source>
        <dbReference type="Google" id="ProtNLM"/>
    </source>
</evidence>
<protein>
    <recommendedName>
        <fullName evidence="3">N-acetyltransferase domain-containing protein</fullName>
    </recommendedName>
</protein>
<name>A0A6G8Q7G9_9ACTN</name>
<dbReference type="Proteomes" id="UP000501452">
    <property type="component" value="Chromosome"/>
</dbReference>
<evidence type="ECO:0000313" key="2">
    <source>
        <dbReference type="Proteomes" id="UP000501452"/>
    </source>
</evidence>
<dbReference type="RefSeq" id="WP_166174685.1">
    <property type="nucleotide sequence ID" value="NZ_CP045119.1"/>
</dbReference>
<sequence length="195" mass="21515">MYGMMDIELAKERRRELIEEAEGMRLARIAGAAGAEKRVGTGIGVRWGMAADEEAVADLLQLNGMPRWVAFEERFIVAEKDERLLGAVRYRTESKRLLLGLLVVDPWEGERRTARALYSGAVGLARDLGASEVLAESVTGADYPGEAGYWRAGRGWRIPVSSEGGGGRVGFWRALVHLLGTKAALPFYRIPRRGR</sequence>
<evidence type="ECO:0000313" key="1">
    <source>
        <dbReference type="EMBL" id="QIN82392.1"/>
    </source>
</evidence>
<dbReference type="SUPFAM" id="SSF55729">
    <property type="entry name" value="Acyl-CoA N-acyltransferases (Nat)"/>
    <property type="match status" value="1"/>
</dbReference>
<dbReference type="KEGG" id="rub:GBA63_06805"/>